<dbReference type="GO" id="GO:0004312">
    <property type="term" value="F:fatty acid synthase activity"/>
    <property type="evidence" value="ECO:0007669"/>
    <property type="project" value="InterPro"/>
</dbReference>
<keyword evidence="5" id="KW-1185">Reference proteome</keyword>
<reference evidence="5" key="1">
    <citation type="submission" date="2017-02" db="EMBL/GenBank/DDBJ databases">
        <authorList>
            <person name="Dridi B."/>
        </authorList>
    </citation>
    <scope>NUCLEOTIDE SEQUENCE [LARGE SCALE GENOMIC DNA]</scope>
    <source>
        <strain evidence="5">B Co 03.10</strain>
    </source>
</reference>
<dbReference type="InterPro" id="IPR003965">
    <property type="entry name" value="Fatty_acid_synthase"/>
</dbReference>
<dbReference type="PANTHER" id="PTHR43841">
    <property type="entry name" value="3-HYDROXYACYL-THIOESTER DEHYDRATASE HTDX-RELATED"/>
    <property type="match status" value="1"/>
</dbReference>
<gene>
    <name evidence="4" type="ORF">FM105_06795</name>
</gene>
<proteinExistence type="inferred from homology"/>
<organism evidence="4 5">
    <name type="scientific">Brevibacterium yomogidense</name>
    <dbReference type="NCBI Taxonomy" id="946573"/>
    <lineage>
        <taxon>Bacteria</taxon>
        <taxon>Bacillati</taxon>
        <taxon>Actinomycetota</taxon>
        <taxon>Actinomycetes</taxon>
        <taxon>Micrococcales</taxon>
        <taxon>Brevibacteriaceae</taxon>
        <taxon>Brevibacterium</taxon>
    </lineage>
</organism>
<dbReference type="GO" id="GO:0006633">
    <property type="term" value="P:fatty acid biosynthetic process"/>
    <property type="evidence" value="ECO:0007669"/>
    <property type="project" value="InterPro"/>
</dbReference>
<evidence type="ECO:0000313" key="4">
    <source>
        <dbReference type="EMBL" id="SLM97121.1"/>
    </source>
</evidence>
<protein>
    <submittedName>
        <fullName evidence="4">Acyl dehydratase</fullName>
    </submittedName>
</protein>
<dbReference type="PRINTS" id="PR01483">
    <property type="entry name" value="FASYNTHASE"/>
</dbReference>
<dbReference type="SUPFAM" id="SSF54637">
    <property type="entry name" value="Thioesterase/thiol ester dehydrase-isomerase"/>
    <property type="match status" value="2"/>
</dbReference>
<evidence type="ECO:0000256" key="1">
    <source>
        <dbReference type="ARBA" id="ARBA00005254"/>
    </source>
</evidence>
<dbReference type="InterPro" id="IPR029069">
    <property type="entry name" value="HotDog_dom_sf"/>
</dbReference>
<dbReference type="Proteomes" id="UP000196581">
    <property type="component" value="Unassembled WGS sequence"/>
</dbReference>
<comment type="similarity">
    <text evidence="1">Belongs to the enoyl-CoA hydratase/isomerase family.</text>
</comment>
<dbReference type="Gene3D" id="3.10.129.10">
    <property type="entry name" value="Hotdog Thioesterase"/>
    <property type="match status" value="1"/>
</dbReference>
<dbReference type="GO" id="GO:0005835">
    <property type="term" value="C:fatty acid synthase complex"/>
    <property type="evidence" value="ECO:0007669"/>
    <property type="project" value="InterPro"/>
</dbReference>
<dbReference type="InterPro" id="IPR002539">
    <property type="entry name" value="MaoC-like_dom"/>
</dbReference>
<evidence type="ECO:0000313" key="5">
    <source>
        <dbReference type="Proteomes" id="UP000196581"/>
    </source>
</evidence>
<accession>A0A1X6XD04</accession>
<feature type="compositionally biased region" description="Polar residues" evidence="2">
    <location>
        <begin position="279"/>
        <end position="299"/>
    </location>
</feature>
<dbReference type="RefSeq" id="WP_087006577.1">
    <property type="nucleotide sequence ID" value="NZ_FWFF01000010.1"/>
</dbReference>
<evidence type="ECO:0000259" key="3">
    <source>
        <dbReference type="Pfam" id="PF01575"/>
    </source>
</evidence>
<feature type="region of interest" description="Disordered" evidence="2">
    <location>
        <begin position="272"/>
        <end position="299"/>
    </location>
</feature>
<dbReference type="AlphaFoldDB" id="A0A1X6XD04"/>
<dbReference type="PANTHER" id="PTHR43841:SF3">
    <property type="entry name" value="(3R)-HYDROXYACYL-ACP DEHYDRATASE SUBUNIT HADB"/>
    <property type="match status" value="1"/>
</dbReference>
<name>A0A1X6XD04_9MICO</name>
<dbReference type="Pfam" id="PF01575">
    <property type="entry name" value="MaoC_dehydratas"/>
    <property type="match status" value="1"/>
</dbReference>
<sequence>MLRTYLAAAGSSVLKRIRPAAAGPLSRVAGPESPRRTETVTADPQTVAEFCRAVGEPVRNTVPVTWLHAQGFAASLSLLSAPDFPAPAMGMVHVTNSLTQLHPVRVGDAVTATVWIDAIRTHPKGTEIVVAAAFDVDGRRCVDERCHYLAKGVRVDGATPHDPAERTPFEAPDATMSWRLTPRTADTYARVSGDVNPIHLNGLAAKAFGFRGRIVHGMYTAARALASAQIRADAFTWDVEFATPVVLPSTVAVRVAHGSALTTVDVWNPRDGRPHMLSSIRTESGTENGTENGTSNGRQ</sequence>
<evidence type="ECO:0000256" key="2">
    <source>
        <dbReference type="SAM" id="MobiDB-lite"/>
    </source>
</evidence>
<dbReference type="EMBL" id="FWFF01000010">
    <property type="protein sequence ID" value="SLM97121.1"/>
    <property type="molecule type" value="Genomic_DNA"/>
</dbReference>
<feature type="domain" description="MaoC-like" evidence="3">
    <location>
        <begin position="168"/>
        <end position="258"/>
    </location>
</feature>